<reference evidence="6 7" key="1">
    <citation type="submission" date="2021-08" db="EMBL/GenBank/DDBJ databases">
        <title>Comparative Genomics Analysis of the Genus Qipengyuania Reveals Extensive Genetic Diversity and Metabolic Versatility, Including the Description of Fifteen Novel Species.</title>
        <authorList>
            <person name="Liu Y."/>
        </authorList>
    </citation>
    <scope>NUCLEOTIDE SEQUENCE [LARGE SCALE GENOMIC DNA]</scope>
    <source>
        <strain evidence="6 7">1XM2-8</strain>
    </source>
</reference>
<keyword evidence="7" id="KW-1185">Reference proteome</keyword>
<evidence type="ECO:0000313" key="6">
    <source>
        <dbReference type="EMBL" id="QZD86996.1"/>
    </source>
</evidence>
<gene>
    <name evidence="6" type="ORF">K3166_12560</name>
</gene>
<feature type="transmembrane region" description="Helical" evidence="5">
    <location>
        <begin position="133"/>
        <end position="160"/>
    </location>
</feature>
<feature type="transmembrane region" description="Helical" evidence="5">
    <location>
        <begin position="193"/>
        <end position="218"/>
    </location>
</feature>
<feature type="transmembrane region" description="Helical" evidence="5">
    <location>
        <begin position="66"/>
        <end position="91"/>
    </location>
</feature>
<evidence type="ECO:0000256" key="1">
    <source>
        <dbReference type="ARBA" id="ARBA00004141"/>
    </source>
</evidence>
<keyword evidence="2 5" id="KW-0812">Transmembrane</keyword>
<dbReference type="InterPro" id="IPR059112">
    <property type="entry name" value="CysZ/EI24"/>
</dbReference>
<proteinExistence type="predicted"/>
<feature type="transmembrane region" description="Helical" evidence="5">
    <location>
        <begin position="23"/>
        <end position="46"/>
    </location>
</feature>
<keyword evidence="3 5" id="KW-1133">Transmembrane helix</keyword>
<accession>A0ABX8ZDB7</accession>
<sequence>MISLPRAFSLAFGQLYDPAIMKVLVKSVLVTLAIFVALGAVLWWALDLGIDRWISDSLPANYSGTVAGVVAVAVAVIGGWLLFRFVALFVLQFFADEIVRAVEAKHYPHAASIAGLPFRQELANSVRSTTRALLVNLAALPFAILLLVTGIGTAVLFWAVNAWLLGRELQDMVWLRHRQDANEIAPIAPGRRFLLGGAVAAILLVPFANLLAPILGAASATHMVHRGRTANA</sequence>
<keyword evidence="4 5" id="KW-0472">Membrane</keyword>
<evidence type="ECO:0000256" key="4">
    <source>
        <dbReference type="ARBA" id="ARBA00023136"/>
    </source>
</evidence>
<dbReference type="RefSeq" id="WP_221422537.1">
    <property type="nucleotide sequence ID" value="NZ_CP081297.1"/>
</dbReference>
<protein>
    <submittedName>
        <fullName evidence="6">EI24 domain-containing protein</fullName>
    </submittedName>
</protein>
<evidence type="ECO:0000256" key="3">
    <source>
        <dbReference type="ARBA" id="ARBA00022989"/>
    </source>
</evidence>
<name>A0ABX8ZDB7_9SPHN</name>
<comment type="subcellular location">
    <subcellularLocation>
        <location evidence="1">Membrane</location>
        <topology evidence="1">Multi-pass membrane protein</topology>
    </subcellularLocation>
</comment>
<dbReference type="EMBL" id="CP081297">
    <property type="protein sequence ID" value="QZD86996.1"/>
    <property type="molecule type" value="Genomic_DNA"/>
</dbReference>
<evidence type="ECO:0000256" key="2">
    <source>
        <dbReference type="ARBA" id="ARBA00022692"/>
    </source>
</evidence>
<evidence type="ECO:0000313" key="7">
    <source>
        <dbReference type="Proteomes" id="UP000824280"/>
    </source>
</evidence>
<dbReference type="Pfam" id="PF07264">
    <property type="entry name" value="EI24"/>
    <property type="match status" value="1"/>
</dbReference>
<dbReference type="Proteomes" id="UP000824280">
    <property type="component" value="Chromosome"/>
</dbReference>
<organism evidence="6 7">
    <name type="scientific">Qipengyuania psychrotolerans</name>
    <dbReference type="NCBI Taxonomy" id="2867238"/>
    <lineage>
        <taxon>Bacteria</taxon>
        <taxon>Pseudomonadati</taxon>
        <taxon>Pseudomonadota</taxon>
        <taxon>Alphaproteobacteria</taxon>
        <taxon>Sphingomonadales</taxon>
        <taxon>Erythrobacteraceae</taxon>
        <taxon>Qipengyuania</taxon>
    </lineage>
</organism>
<evidence type="ECO:0000256" key="5">
    <source>
        <dbReference type="SAM" id="Phobius"/>
    </source>
</evidence>